<dbReference type="SMART" id="SM00483">
    <property type="entry name" value="POLXc"/>
    <property type="match status" value="1"/>
</dbReference>
<dbReference type="Pfam" id="PF14792">
    <property type="entry name" value="DNA_pol_B_palm"/>
    <property type="match status" value="1"/>
</dbReference>
<dbReference type="InterPro" id="IPR043519">
    <property type="entry name" value="NT_sf"/>
</dbReference>
<gene>
    <name evidence="4" type="ORF">DMC30DRAFT_43315</name>
</gene>
<feature type="domain" description="DNA-directed DNA polymerase X" evidence="3">
    <location>
        <begin position="1"/>
        <end position="234"/>
    </location>
</feature>
<comment type="caution">
    <text evidence="4">The sequence shown here is derived from an EMBL/GenBank/DDBJ whole genome shotgun (WGS) entry which is preliminary data.</text>
</comment>
<dbReference type="GO" id="GO:0005634">
    <property type="term" value="C:nucleus"/>
    <property type="evidence" value="ECO:0007669"/>
    <property type="project" value="TreeGrafter"/>
</dbReference>
<dbReference type="SUPFAM" id="SSF81585">
    <property type="entry name" value="PsbU/PolX domain-like"/>
    <property type="match status" value="1"/>
</dbReference>
<dbReference type="Gene3D" id="1.10.150.20">
    <property type="entry name" value="5' to 3' exonuclease, C-terminal subdomain"/>
    <property type="match status" value="1"/>
</dbReference>
<dbReference type="GO" id="GO:0003887">
    <property type="term" value="F:DNA-directed DNA polymerase activity"/>
    <property type="evidence" value="ECO:0007669"/>
    <property type="project" value="InterPro"/>
</dbReference>
<dbReference type="AlphaFoldDB" id="A0A5C5FQW8"/>
<dbReference type="OrthoDB" id="205514at2759"/>
<dbReference type="Pfam" id="PF14791">
    <property type="entry name" value="DNA_pol_B_thumb"/>
    <property type="match status" value="1"/>
</dbReference>
<dbReference type="STRING" id="5288.A0A5C5FQW8"/>
<evidence type="ECO:0000313" key="4">
    <source>
        <dbReference type="EMBL" id="TNY18636.1"/>
    </source>
</evidence>
<dbReference type="FunFam" id="3.30.210.10:FF:000005">
    <property type="entry name" value="DNA polymerase IV"/>
    <property type="match status" value="1"/>
</dbReference>
<dbReference type="PRINTS" id="PR00869">
    <property type="entry name" value="DNAPOLX"/>
</dbReference>
<evidence type="ECO:0000259" key="3">
    <source>
        <dbReference type="SMART" id="SM00483"/>
    </source>
</evidence>
<organism evidence="4 5">
    <name type="scientific">Rhodotorula diobovata</name>
    <dbReference type="NCBI Taxonomy" id="5288"/>
    <lineage>
        <taxon>Eukaryota</taxon>
        <taxon>Fungi</taxon>
        <taxon>Dikarya</taxon>
        <taxon>Basidiomycota</taxon>
        <taxon>Pucciniomycotina</taxon>
        <taxon>Microbotryomycetes</taxon>
        <taxon>Sporidiobolales</taxon>
        <taxon>Sporidiobolaceae</taxon>
        <taxon>Rhodotorula</taxon>
    </lineage>
</organism>
<dbReference type="GO" id="GO:0006303">
    <property type="term" value="P:double-strand break repair via nonhomologous end joining"/>
    <property type="evidence" value="ECO:0007669"/>
    <property type="project" value="TreeGrafter"/>
</dbReference>
<keyword evidence="1" id="KW-0808">Transferase</keyword>
<dbReference type="GO" id="GO:0003677">
    <property type="term" value="F:DNA binding"/>
    <property type="evidence" value="ECO:0007669"/>
    <property type="project" value="InterPro"/>
</dbReference>
<protein>
    <submittedName>
        <fullName evidence="4">DNA polymerase mu</fullName>
    </submittedName>
</protein>
<dbReference type="Gene3D" id="3.30.460.10">
    <property type="entry name" value="Beta Polymerase, domain 2"/>
    <property type="match status" value="1"/>
</dbReference>
<dbReference type="PANTHER" id="PTHR11276:SF29">
    <property type="entry name" value="DNA POLYMERASE TYPE-X FAMILY PROTEIN POL4"/>
    <property type="match status" value="1"/>
</dbReference>
<dbReference type="Proteomes" id="UP000311382">
    <property type="component" value="Unassembled WGS sequence"/>
</dbReference>
<dbReference type="PANTHER" id="PTHR11276">
    <property type="entry name" value="DNA POLYMERASE TYPE-X FAMILY MEMBER"/>
    <property type="match status" value="1"/>
</dbReference>
<keyword evidence="2" id="KW-0548">Nucleotidyltransferase</keyword>
<dbReference type="InterPro" id="IPR029398">
    <property type="entry name" value="PolB_thumb"/>
</dbReference>
<dbReference type="EMBL" id="SOZI01000129">
    <property type="protein sequence ID" value="TNY18636.1"/>
    <property type="molecule type" value="Genomic_DNA"/>
</dbReference>
<name>A0A5C5FQW8_9BASI</name>
<accession>A0A5C5FQW8</accession>
<sequence length="256" mass="29543">MTVHGIGHHGARDLYSQGFRSAEDMRKSGRWEKEFRYHDDIQHPIPRAEVESIARFVQIQVERIEYRRGKTMSNDVDLLITFPHQDGRERGLLRRLCHRLEVKGFIPPDGILSFSEPATLRSTRENKKAGSFDALDKALIVFKHVANSTTRKRDHYRRVDLIIARWPSFGAAIVGWSGSTQFERDLRRHAEKLGFKFDSGGLRVRGTNEVVPTAHERDVFRALSLKWIHAQRRPGERALDRPGAFEIHTWGRVGNC</sequence>
<dbReference type="Gene3D" id="3.30.210.10">
    <property type="entry name" value="DNA polymerase, thumb domain"/>
    <property type="match status" value="1"/>
</dbReference>
<reference evidence="4 5" key="1">
    <citation type="submission" date="2019-03" db="EMBL/GenBank/DDBJ databases">
        <title>Rhodosporidium diobovatum UCD-FST 08-225 genome sequencing, assembly, and annotation.</title>
        <authorList>
            <person name="Fakankun I.U."/>
            <person name="Fristensky B."/>
            <person name="Levin D.B."/>
        </authorList>
    </citation>
    <scope>NUCLEOTIDE SEQUENCE [LARGE SCALE GENOMIC DNA]</scope>
    <source>
        <strain evidence="4 5">UCD-FST 08-225</strain>
    </source>
</reference>
<keyword evidence="5" id="KW-1185">Reference proteome</keyword>
<dbReference type="InterPro" id="IPR022312">
    <property type="entry name" value="DNA_pol_X"/>
</dbReference>
<dbReference type="InterPro" id="IPR002054">
    <property type="entry name" value="DNA-dir_DNA_pol_X"/>
</dbReference>
<dbReference type="SUPFAM" id="SSF81301">
    <property type="entry name" value="Nucleotidyltransferase"/>
    <property type="match status" value="1"/>
</dbReference>
<dbReference type="InterPro" id="IPR037160">
    <property type="entry name" value="DNA_Pol_thumb_sf"/>
</dbReference>
<dbReference type="InterPro" id="IPR028207">
    <property type="entry name" value="DNA_pol_B_palm_palm"/>
</dbReference>
<proteinExistence type="predicted"/>
<evidence type="ECO:0000256" key="2">
    <source>
        <dbReference type="ARBA" id="ARBA00022695"/>
    </source>
</evidence>
<evidence type="ECO:0000313" key="5">
    <source>
        <dbReference type="Proteomes" id="UP000311382"/>
    </source>
</evidence>
<evidence type="ECO:0000256" key="1">
    <source>
        <dbReference type="ARBA" id="ARBA00022679"/>
    </source>
</evidence>